<dbReference type="AlphaFoldDB" id="A0A4R1QNL0"/>
<reference evidence="4 5" key="1">
    <citation type="submission" date="2019-03" db="EMBL/GenBank/DDBJ databases">
        <title>Genomic Encyclopedia of Type Strains, Phase IV (KMG-IV): sequencing the most valuable type-strain genomes for metagenomic binning, comparative biology and taxonomic classification.</title>
        <authorList>
            <person name="Goeker M."/>
        </authorList>
    </citation>
    <scope>NUCLEOTIDE SEQUENCE [LARGE SCALE GENOMIC DNA]</scope>
    <source>
        <strain evidence="4 5">DSM 100556</strain>
    </source>
</reference>
<sequence>MDGQFVGIIGPNGCGKSTLLKTIYIVINPKCGKILLDEMDLLGNNLL</sequence>
<keyword evidence="5" id="KW-1185">Reference proteome</keyword>
<comment type="caution">
    <text evidence="4">The sequence shown here is derived from an EMBL/GenBank/DDBJ whole genome shotgun (WGS) entry which is preliminary data.</text>
</comment>
<dbReference type="SUPFAM" id="SSF52540">
    <property type="entry name" value="P-loop containing nucleoside triphosphate hydrolases"/>
    <property type="match status" value="1"/>
</dbReference>
<protein>
    <submittedName>
        <fullName evidence="4">ABC transporter family protein</fullName>
    </submittedName>
</protein>
<keyword evidence="2" id="KW-0813">Transport</keyword>
<dbReference type="GO" id="GO:0016887">
    <property type="term" value="F:ATP hydrolysis activity"/>
    <property type="evidence" value="ECO:0007669"/>
    <property type="project" value="InterPro"/>
</dbReference>
<dbReference type="InterPro" id="IPR003439">
    <property type="entry name" value="ABC_transporter-like_ATP-bd"/>
</dbReference>
<dbReference type="PANTHER" id="PTHR42734">
    <property type="entry name" value="METAL TRANSPORT SYSTEM ATP-BINDING PROTEIN TM_0124-RELATED"/>
    <property type="match status" value="1"/>
</dbReference>
<dbReference type="Gene3D" id="3.40.50.300">
    <property type="entry name" value="P-loop containing nucleotide triphosphate hydrolases"/>
    <property type="match status" value="1"/>
</dbReference>
<dbReference type="EMBL" id="SLUO01000020">
    <property type="protein sequence ID" value="TCL54421.1"/>
    <property type="molecule type" value="Genomic_DNA"/>
</dbReference>
<name>A0A4R1QNL0_9FIRM</name>
<dbReference type="Pfam" id="PF00005">
    <property type="entry name" value="ABC_tran"/>
    <property type="match status" value="1"/>
</dbReference>
<evidence type="ECO:0000259" key="3">
    <source>
        <dbReference type="Pfam" id="PF00005"/>
    </source>
</evidence>
<accession>A0A4R1QNL0</accession>
<evidence type="ECO:0000313" key="5">
    <source>
        <dbReference type="Proteomes" id="UP000295718"/>
    </source>
</evidence>
<dbReference type="Proteomes" id="UP000295718">
    <property type="component" value="Unassembled WGS sequence"/>
</dbReference>
<proteinExistence type="inferred from homology"/>
<evidence type="ECO:0000256" key="2">
    <source>
        <dbReference type="ARBA" id="ARBA00022448"/>
    </source>
</evidence>
<dbReference type="GO" id="GO:0005524">
    <property type="term" value="F:ATP binding"/>
    <property type="evidence" value="ECO:0007669"/>
    <property type="project" value="InterPro"/>
</dbReference>
<dbReference type="InterPro" id="IPR027417">
    <property type="entry name" value="P-loop_NTPase"/>
</dbReference>
<dbReference type="InterPro" id="IPR050153">
    <property type="entry name" value="Metal_Ion_Import_ABC"/>
</dbReference>
<dbReference type="STRING" id="1469948.GCA_000732725_04150"/>
<gene>
    <name evidence="4" type="ORF">EDD76_12018</name>
</gene>
<evidence type="ECO:0000313" key="4">
    <source>
        <dbReference type="EMBL" id="TCL54421.1"/>
    </source>
</evidence>
<feature type="domain" description="ABC transporter" evidence="3">
    <location>
        <begin position="3"/>
        <end position="41"/>
    </location>
</feature>
<organism evidence="4 5">
    <name type="scientific">Kineothrix alysoides</name>
    <dbReference type="NCBI Taxonomy" id="1469948"/>
    <lineage>
        <taxon>Bacteria</taxon>
        <taxon>Bacillati</taxon>
        <taxon>Bacillota</taxon>
        <taxon>Clostridia</taxon>
        <taxon>Lachnospirales</taxon>
        <taxon>Lachnospiraceae</taxon>
        <taxon>Kineothrix</taxon>
    </lineage>
</organism>
<evidence type="ECO:0000256" key="1">
    <source>
        <dbReference type="ARBA" id="ARBA00005417"/>
    </source>
</evidence>
<dbReference type="PANTHER" id="PTHR42734:SF6">
    <property type="entry name" value="MOLYBDATE IMPORT ATP-BINDING PROTEIN MOLC"/>
    <property type="match status" value="1"/>
</dbReference>
<comment type="similarity">
    <text evidence="1">Belongs to the ABC transporter superfamily.</text>
</comment>
<dbReference type="RefSeq" id="WP_242843370.1">
    <property type="nucleotide sequence ID" value="NZ_JPNB01000003.1"/>
</dbReference>